<protein>
    <submittedName>
        <fullName evidence="3">Type 1 glutamine amidotransferase</fullName>
    </submittedName>
</protein>
<evidence type="ECO:0000256" key="1">
    <source>
        <dbReference type="ARBA" id="ARBA00008542"/>
    </source>
</evidence>
<comment type="similarity">
    <text evidence="1">Belongs to the peptidase C56 family.</text>
</comment>
<dbReference type="Proteomes" id="UP000266426">
    <property type="component" value="Unassembled WGS sequence"/>
</dbReference>
<dbReference type="EMBL" id="QZJZ01000071">
    <property type="protein sequence ID" value="RJP58121.1"/>
    <property type="molecule type" value="Genomic_DNA"/>
</dbReference>
<dbReference type="GO" id="GO:0016740">
    <property type="term" value="F:transferase activity"/>
    <property type="evidence" value="ECO:0007669"/>
    <property type="project" value="UniProtKB-KW"/>
</dbReference>
<sequence length="168" mass="18700">MKKVAILVEKDFQDLEVFYPYYRLKEEGYEVIVVGTGTAQTYFGKYGIAIRVDVDAEDLQPKDYDGVIIPGGWAPDHLRIHDSVVDFVRKLSDQNKMVAAICHGGWVIASADIINGKRVTGYRAIRDDLIHAGGLFEDEEVVVDGKLITSRKPDDLPAFCKAILKALS</sequence>
<comment type="caution">
    <text evidence="3">The sequence shown here is derived from an EMBL/GenBank/DDBJ whole genome shotgun (WGS) entry which is preliminary data.</text>
</comment>
<organism evidence="3 4">
    <name type="scientific">Candidatus Auribacter fodinae</name>
    <dbReference type="NCBI Taxonomy" id="2093366"/>
    <lineage>
        <taxon>Bacteria</taxon>
        <taxon>Pseudomonadati</taxon>
        <taxon>Candidatus Auribacterota</taxon>
        <taxon>Candidatus Auribacteria</taxon>
        <taxon>Candidatus Auribacterales</taxon>
        <taxon>Candidatus Auribacteraceae</taxon>
        <taxon>Candidatus Auribacter</taxon>
    </lineage>
</organism>
<dbReference type="NCBIfam" id="TIGR01382">
    <property type="entry name" value="PfpI"/>
    <property type="match status" value="1"/>
</dbReference>
<dbReference type="SUPFAM" id="SSF52317">
    <property type="entry name" value="Class I glutamine amidotransferase-like"/>
    <property type="match status" value="1"/>
</dbReference>
<dbReference type="Pfam" id="PF01965">
    <property type="entry name" value="DJ-1_PfpI"/>
    <property type="match status" value="1"/>
</dbReference>
<dbReference type="CDD" id="cd03134">
    <property type="entry name" value="GATase1_PfpI_like"/>
    <property type="match status" value="1"/>
</dbReference>
<proteinExistence type="inferred from homology"/>
<accession>A0A3A4R9C9</accession>
<dbReference type="PROSITE" id="PS51276">
    <property type="entry name" value="PEPTIDASE_C56_PFPI"/>
    <property type="match status" value="1"/>
</dbReference>
<keyword evidence="3" id="KW-0808">Transferase</keyword>
<name>A0A3A4R9C9_9BACT</name>
<feature type="domain" description="DJ-1/PfpI" evidence="2">
    <location>
        <begin position="2"/>
        <end position="165"/>
    </location>
</feature>
<dbReference type="Gene3D" id="3.40.50.880">
    <property type="match status" value="1"/>
</dbReference>
<dbReference type="AlphaFoldDB" id="A0A3A4R9C9"/>
<dbReference type="InterPro" id="IPR029062">
    <property type="entry name" value="Class_I_gatase-like"/>
</dbReference>
<dbReference type="PANTHER" id="PTHR42733">
    <property type="entry name" value="DJ-1 PROTEIN"/>
    <property type="match status" value="1"/>
</dbReference>
<dbReference type="InterPro" id="IPR002818">
    <property type="entry name" value="DJ-1/PfpI"/>
</dbReference>
<dbReference type="InterPro" id="IPR006286">
    <property type="entry name" value="C56_PfpI-like"/>
</dbReference>
<keyword evidence="3" id="KW-0315">Glutamine amidotransferase</keyword>
<evidence type="ECO:0000313" key="3">
    <source>
        <dbReference type="EMBL" id="RJP58121.1"/>
    </source>
</evidence>
<gene>
    <name evidence="3" type="ORF">C4541_08820</name>
</gene>
<reference evidence="3 4" key="1">
    <citation type="journal article" date="2017" name="ISME J.">
        <title>Energy and carbon metabolisms in a deep terrestrial subsurface fluid microbial community.</title>
        <authorList>
            <person name="Momper L."/>
            <person name="Jungbluth S.P."/>
            <person name="Lee M.D."/>
            <person name="Amend J.P."/>
        </authorList>
    </citation>
    <scope>NUCLEOTIDE SEQUENCE [LARGE SCALE GENOMIC DNA]</scope>
    <source>
        <strain evidence="3">SURF_26</strain>
    </source>
</reference>
<evidence type="ECO:0000259" key="2">
    <source>
        <dbReference type="Pfam" id="PF01965"/>
    </source>
</evidence>
<evidence type="ECO:0000313" key="4">
    <source>
        <dbReference type="Proteomes" id="UP000266426"/>
    </source>
</evidence>